<feature type="region of interest" description="Disordered" evidence="7">
    <location>
        <begin position="1"/>
        <end position="69"/>
    </location>
</feature>
<dbReference type="Pfam" id="PF23016">
    <property type="entry name" value="RsmI_C"/>
    <property type="match status" value="1"/>
</dbReference>
<evidence type="ECO:0000313" key="11">
    <source>
        <dbReference type="Proteomes" id="UP000253061"/>
    </source>
</evidence>
<dbReference type="PROSITE" id="PS01296">
    <property type="entry name" value="RSMI"/>
    <property type="match status" value="1"/>
</dbReference>
<comment type="similarity">
    <text evidence="6">Belongs to the methyltransferase superfamily. RsmI family.</text>
</comment>
<dbReference type="InterPro" id="IPR035996">
    <property type="entry name" value="4pyrrol_Methylase_sf"/>
</dbReference>
<comment type="function">
    <text evidence="6">Catalyzes the 2'-O-methylation of the ribose of cytidine 1402 (C1402) in 16S rRNA.</text>
</comment>
<sequence>MPSGARSGPKPEKDPKTDPDLTTPDTAAPLSASGSLTDDVSDNPLSPPDKSFRPQGNAGEDASKHDESHLPLSSGLYLVATPIGNLGDITFRALEILKRADVILCEDTRTSGKLLSRYGVKTKRIAYHEHNAAKMRPEIMDRLGKGQGLALISDAGTPLINDPGYKLVRDCKEEGFNVTAAPGAASPIVALILSGLPSDHFFYAGFLPPKTMARKKELARFAPIPGSLIFLESPKRLAASLKDMGEMLGGTREAAVTRELTKMFEEVRNGTLADLAAHYDEAGAPKGEIVVIVGPADASAAEPSAEDIDARLSELIKTHRTKEAADILAKETGLKKRDLYNRALELAKSDPN</sequence>
<evidence type="ECO:0000256" key="6">
    <source>
        <dbReference type="HAMAP-Rule" id="MF_01877"/>
    </source>
</evidence>
<evidence type="ECO:0000256" key="7">
    <source>
        <dbReference type="SAM" id="MobiDB-lite"/>
    </source>
</evidence>
<proteinExistence type="inferred from homology"/>
<keyword evidence="3 6" id="KW-0489">Methyltransferase</keyword>
<dbReference type="InterPro" id="IPR008189">
    <property type="entry name" value="rRNA_ssu_MeTfrase_I"/>
</dbReference>
<dbReference type="InterPro" id="IPR000878">
    <property type="entry name" value="4pyrrol_Mease"/>
</dbReference>
<comment type="caution">
    <text evidence="10">The sequence shown here is derived from an EMBL/GenBank/DDBJ whole genome shotgun (WGS) entry which is preliminary data.</text>
</comment>
<dbReference type="InterPro" id="IPR014776">
    <property type="entry name" value="4pyrrole_Mease_sub2"/>
</dbReference>
<evidence type="ECO:0000259" key="8">
    <source>
        <dbReference type="Pfam" id="PF00590"/>
    </source>
</evidence>
<accession>A0A367VII3</accession>
<keyword evidence="5 6" id="KW-0949">S-adenosyl-L-methionine</keyword>
<evidence type="ECO:0000256" key="5">
    <source>
        <dbReference type="ARBA" id="ARBA00022691"/>
    </source>
</evidence>
<evidence type="ECO:0000256" key="4">
    <source>
        <dbReference type="ARBA" id="ARBA00022679"/>
    </source>
</evidence>
<dbReference type="HAMAP" id="MF_01877">
    <property type="entry name" value="16SrRNA_methyltr_I"/>
    <property type="match status" value="1"/>
</dbReference>
<organism evidence="10 11">
    <name type="scientific">Thalassospira profundimaris</name>
    <dbReference type="NCBI Taxonomy" id="502049"/>
    <lineage>
        <taxon>Bacteria</taxon>
        <taxon>Pseudomonadati</taxon>
        <taxon>Pseudomonadota</taxon>
        <taxon>Alphaproteobacteria</taxon>
        <taxon>Rhodospirillales</taxon>
        <taxon>Thalassospiraceae</taxon>
        <taxon>Thalassospira</taxon>
    </lineage>
</organism>
<keyword evidence="1 6" id="KW-0963">Cytoplasm</keyword>
<dbReference type="PANTHER" id="PTHR46111">
    <property type="entry name" value="RIBOSOMAL RNA SMALL SUBUNIT METHYLTRANSFERASE I"/>
    <property type="match status" value="1"/>
</dbReference>
<reference evidence="10 11" key="1">
    <citation type="submission" date="2014-07" db="EMBL/GenBank/DDBJ databases">
        <title>Draft genome sequence of Thalassospira profundimaris R8-17.</title>
        <authorList>
            <person name="Lai Q."/>
            <person name="Shao Z."/>
        </authorList>
    </citation>
    <scope>NUCLEOTIDE SEQUENCE [LARGE SCALE GENOMIC DNA]</scope>
    <source>
        <strain evidence="10 11">R8-17</strain>
    </source>
</reference>
<gene>
    <name evidence="6" type="primary">rsmI</name>
    <name evidence="10" type="ORF">TH6_05930</name>
</gene>
<feature type="domain" description="RsmI HTH" evidence="9">
    <location>
        <begin position="302"/>
        <end position="346"/>
    </location>
</feature>
<dbReference type="FunFam" id="3.40.1010.10:FF:000007">
    <property type="entry name" value="Ribosomal RNA small subunit methyltransferase I"/>
    <property type="match status" value="1"/>
</dbReference>
<feature type="compositionally biased region" description="Basic and acidic residues" evidence="7">
    <location>
        <begin position="9"/>
        <end position="19"/>
    </location>
</feature>
<comment type="subcellular location">
    <subcellularLocation>
        <location evidence="6">Cytoplasm</location>
    </subcellularLocation>
</comment>
<evidence type="ECO:0000256" key="1">
    <source>
        <dbReference type="ARBA" id="ARBA00022490"/>
    </source>
</evidence>
<dbReference type="Proteomes" id="UP000253061">
    <property type="component" value="Unassembled WGS sequence"/>
</dbReference>
<dbReference type="CDD" id="cd11648">
    <property type="entry name" value="RsmI"/>
    <property type="match status" value="1"/>
</dbReference>
<protein>
    <recommendedName>
        <fullName evidence="6">Ribosomal RNA small subunit methyltransferase I</fullName>
        <ecNumber evidence="6">2.1.1.198</ecNumber>
    </recommendedName>
    <alternativeName>
        <fullName evidence="6">16S rRNA 2'-O-ribose C1402 methyltransferase</fullName>
    </alternativeName>
    <alternativeName>
        <fullName evidence="6">rRNA (cytidine-2'-O-)-methyltransferase RsmI</fullName>
    </alternativeName>
</protein>
<dbReference type="InterPro" id="IPR018063">
    <property type="entry name" value="SAM_MeTrfase_RsmI_CS"/>
</dbReference>
<dbReference type="EC" id="2.1.1.198" evidence="6"/>
<dbReference type="RefSeq" id="WP_084272118.1">
    <property type="nucleotide sequence ID" value="NZ_JPWB01000002.1"/>
</dbReference>
<dbReference type="GO" id="GO:0070677">
    <property type="term" value="F:rRNA (cytosine-2'-O-)-methyltransferase activity"/>
    <property type="evidence" value="ECO:0007669"/>
    <property type="project" value="UniProtKB-UniRule"/>
</dbReference>
<dbReference type="InterPro" id="IPR053910">
    <property type="entry name" value="RsmI_HTH"/>
</dbReference>
<dbReference type="EMBL" id="JPWB01000002">
    <property type="protein sequence ID" value="RCK24241.1"/>
    <property type="molecule type" value="Genomic_DNA"/>
</dbReference>
<dbReference type="Gene3D" id="3.30.950.10">
    <property type="entry name" value="Methyltransferase, Cobalt-precorrin-4 Transmethylase, Domain 2"/>
    <property type="match status" value="1"/>
</dbReference>
<evidence type="ECO:0000259" key="9">
    <source>
        <dbReference type="Pfam" id="PF23016"/>
    </source>
</evidence>
<dbReference type="PANTHER" id="PTHR46111:SF1">
    <property type="entry name" value="RIBOSOMAL RNA SMALL SUBUNIT METHYLTRANSFERASE I"/>
    <property type="match status" value="1"/>
</dbReference>
<dbReference type="Pfam" id="PF00590">
    <property type="entry name" value="TP_methylase"/>
    <property type="match status" value="1"/>
</dbReference>
<dbReference type="NCBIfam" id="TIGR00096">
    <property type="entry name" value="16S rRNA (cytidine(1402)-2'-O)-methyltransferase"/>
    <property type="match status" value="1"/>
</dbReference>
<comment type="catalytic activity">
    <reaction evidence="6">
        <text>cytidine(1402) in 16S rRNA + S-adenosyl-L-methionine = 2'-O-methylcytidine(1402) in 16S rRNA + S-adenosyl-L-homocysteine + H(+)</text>
        <dbReference type="Rhea" id="RHEA:42924"/>
        <dbReference type="Rhea" id="RHEA-COMP:10285"/>
        <dbReference type="Rhea" id="RHEA-COMP:10286"/>
        <dbReference type="ChEBI" id="CHEBI:15378"/>
        <dbReference type="ChEBI" id="CHEBI:57856"/>
        <dbReference type="ChEBI" id="CHEBI:59789"/>
        <dbReference type="ChEBI" id="CHEBI:74495"/>
        <dbReference type="ChEBI" id="CHEBI:82748"/>
        <dbReference type="EC" id="2.1.1.198"/>
    </reaction>
</comment>
<name>A0A367VII3_9PROT</name>
<keyword evidence="2 6" id="KW-0698">rRNA processing</keyword>
<evidence type="ECO:0000256" key="2">
    <source>
        <dbReference type="ARBA" id="ARBA00022552"/>
    </source>
</evidence>
<evidence type="ECO:0000256" key="3">
    <source>
        <dbReference type="ARBA" id="ARBA00022603"/>
    </source>
</evidence>
<dbReference type="InterPro" id="IPR014777">
    <property type="entry name" value="4pyrrole_Mease_sub1"/>
</dbReference>
<dbReference type="SUPFAM" id="SSF53790">
    <property type="entry name" value="Tetrapyrrole methylase"/>
    <property type="match status" value="1"/>
</dbReference>
<feature type="domain" description="Tetrapyrrole methylase" evidence="8">
    <location>
        <begin position="76"/>
        <end position="276"/>
    </location>
</feature>
<feature type="compositionally biased region" description="Low complexity" evidence="7">
    <location>
        <begin position="20"/>
        <end position="30"/>
    </location>
</feature>
<dbReference type="Gene3D" id="3.40.1010.10">
    <property type="entry name" value="Cobalt-precorrin-4 Transmethylase, Domain 1"/>
    <property type="match status" value="1"/>
</dbReference>
<evidence type="ECO:0000313" key="10">
    <source>
        <dbReference type="EMBL" id="RCK24241.1"/>
    </source>
</evidence>
<keyword evidence="4 6" id="KW-0808">Transferase</keyword>
<dbReference type="GO" id="GO:0005737">
    <property type="term" value="C:cytoplasm"/>
    <property type="evidence" value="ECO:0007669"/>
    <property type="project" value="UniProtKB-SubCell"/>
</dbReference>
<dbReference type="AlphaFoldDB" id="A0A367VII3"/>